<dbReference type="KEGG" id="aji:C0Z10_13070"/>
<keyword evidence="1" id="KW-0175">Coiled coil</keyword>
<feature type="compositionally biased region" description="Basic and acidic residues" evidence="2">
    <location>
        <begin position="735"/>
        <end position="744"/>
    </location>
</feature>
<feature type="compositionally biased region" description="Gly residues" evidence="2">
    <location>
        <begin position="556"/>
        <end position="566"/>
    </location>
</feature>
<evidence type="ECO:0000313" key="4">
    <source>
        <dbReference type="EMBL" id="AZZ40513.1"/>
    </source>
</evidence>
<name>A0A3T0S2F6_9ACTN</name>
<dbReference type="RefSeq" id="WP_097799665.1">
    <property type="nucleotide sequence ID" value="NZ_CP025570.1"/>
</dbReference>
<feature type="region of interest" description="Disordered" evidence="2">
    <location>
        <begin position="168"/>
        <end position="193"/>
    </location>
</feature>
<dbReference type="AlphaFoldDB" id="A0A3T0S2F6"/>
<feature type="compositionally biased region" description="Basic and acidic residues" evidence="2">
    <location>
        <begin position="712"/>
        <end position="725"/>
    </location>
</feature>
<feature type="compositionally biased region" description="Basic and acidic residues" evidence="2">
    <location>
        <begin position="661"/>
        <end position="673"/>
    </location>
</feature>
<evidence type="ECO:0000313" key="5">
    <source>
        <dbReference type="Proteomes" id="UP000285875"/>
    </source>
</evidence>
<protein>
    <recommendedName>
        <fullName evidence="3">Rad50/SbcC-type AAA domain-containing protein</fullName>
    </recommendedName>
</protein>
<dbReference type="EMBL" id="CP025570">
    <property type="protein sequence ID" value="AZZ40513.1"/>
    <property type="molecule type" value="Genomic_DNA"/>
</dbReference>
<dbReference type="PANTHER" id="PTHR41259:SF1">
    <property type="entry name" value="DOUBLE-STRAND BREAK REPAIR RAD50 ATPASE, PUTATIVE-RELATED"/>
    <property type="match status" value="1"/>
</dbReference>
<accession>A0A3T0S2F6</accession>
<dbReference type="GO" id="GO:0016887">
    <property type="term" value="F:ATP hydrolysis activity"/>
    <property type="evidence" value="ECO:0007669"/>
    <property type="project" value="InterPro"/>
</dbReference>
<organism evidence="4 5">
    <name type="scientific">Acidipropionibacterium jensenii</name>
    <dbReference type="NCBI Taxonomy" id="1749"/>
    <lineage>
        <taxon>Bacteria</taxon>
        <taxon>Bacillati</taxon>
        <taxon>Actinomycetota</taxon>
        <taxon>Actinomycetes</taxon>
        <taxon>Propionibacteriales</taxon>
        <taxon>Propionibacteriaceae</taxon>
        <taxon>Acidipropionibacterium</taxon>
    </lineage>
</organism>
<feature type="compositionally biased region" description="Polar residues" evidence="2">
    <location>
        <begin position="628"/>
        <end position="637"/>
    </location>
</feature>
<gene>
    <name evidence="4" type="ORF">C0Z10_13070</name>
</gene>
<feature type="compositionally biased region" description="Low complexity" evidence="2">
    <location>
        <begin position="603"/>
        <end position="612"/>
    </location>
</feature>
<reference evidence="5" key="1">
    <citation type="submission" date="2017-12" db="EMBL/GenBank/DDBJ databases">
        <title>Whole genome sequencing of Acidipropionibacterium jensenii strains JS279 and JS280.</title>
        <authorList>
            <person name="Deptula P."/>
            <person name="Laine P."/>
            <person name="Smolander O.-P."/>
            <person name="Paulin L."/>
            <person name="Auvinen P."/>
            <person name="Varmanen P."/>
        </authorList>
    </citation>
    <scope>NUCLEOTIDE SEQUENCE [LARGE SCALE GENOMIC DNA]</scope>
    <source>
        <strain evidence="5">JS280</strain>
    </source>
</reference>
<feature type="coiled-coil region" evidence="1">
    <location>
        <begin position="218"/>
        <end position="303"/>
    </location>
</feature>
<dbReference type="InterPro" id="IPR038729">
    <property type="entry name" value="Rad50/SbcC_AAA"/>
</dbReference>
<dbReference type="Proteomes" id="UP000285875">
    <property type="component" value="Chromosome"/>
</dbReference>
<feature type="region of interest" description="Disordered" evidence="2">
    <location>
        <begin position="548"/>
        <end position="569"/>
    </location>
</feature>
<evidence type="ECO:0000256" key="1">
    <source>
        <dbReference type="SAM" id="Coils"/>
    </source>
</evidence>
<dbReference type="Pfam" id="PF13476">
    <property type="entry name" value="AAA_23"/>
    <property type="match status" value="1"/>
</dbReference>
<dbReference type="SUPFAM" id="SSF52540">
    <property type="entry name" value="P-loop containing nucleoside triphosphate hydrolases"/>
    <property type="match status" value="1"/>
</dbReference>
<dbReference type="PANTHER" id="PTHR41259">
    <property type="entry name" value="DOUBLE-STRAND BREAK REPAIR RAD50 ATPASE, PUTATIVE-RELATED"/>
    <property type="match status" value="1"/>
</dbReference>
<feature type="compositionally biased region" description="Basic and acidic residues" evidence="2">
    <location>
        <begin position="638"/>
        <end position="652"/>
    </location>
</feature>
<sequence length="953" mass="103355">MRLHRIHVENFRSIHERTLTLPDCGLVIAEGLNEVGKTSMIEALDLLLDPKLKATSKAGRVIQTQPYGTDLPVVVEAEMTVGGVRLIHSKQFLHQPQARLEFVSGRRAGEVLTGEEATDAMAEIWRGTDDTLWQALRLMQAGSLEALSLRSSTALTAALDRAVHDQAVRDQGGEGDDVAAPDGASGNGSDRDGAGLLAAVMHEYEQYWTPTGKPGKVLKEAAAETERLTAELQQATGRLAEVDTVVSDLEESQENLEDQQKSLAALKVSAARDAAALADLEDLEHAVTEATRAEQDARHLRDAAVDELKDRRAAVAELADARDAEEDARAAARTALEAVEAVESQFTEADQAWREADSARRKAKEAWDAARRRASELRDQARLERLNQTITTITALQAEIAEAENRIDTNPATAAGIKAARAAEQKLTAARIRLETASPRMTLSRLAEDAPELRVDGEPISGEGADESRVVDRRTVVEVAEAWRITVVPAADVDDLAHQVEAAERDLAALLDPMRVATVEEARDLLSRRRREEDALMALRQRVARELEDAGAEAEGSGGTGSGVGAGSSVEAGNGAGSVSLADLIAVRDRITASSALVRETTTEVTTTNTETDAAPGMTDGSEALQGADQSTETPEQADQRADLLESAHEDADLAETTARSARDTVQERRSTAREAASAASSTLTSSHDQVQRLQDRLEAAREQTSDQALEDAARTAEEQHKDATTRVTAASQDLESHSPDQVREAAQASARRLARAGERLAASRGRHAELTGQLRGLDREGRQDRFDELSGLAHRSGIESAALTRRADAARLLHDTLIRHRDEEHRRYLEPFTREVERLGRGVFGRDMAVRVDDSLTVTKRLLNGAWLDWDQLSTGAKEQLGLVVRLATAQLVDPKDGVPVILDDALVYSDRVRTSRVLKEVATGSRNHQVIVLTSAPERYDGLDATRIPFQ</sequence>
<evidence type="ECO:0000259" key="3">
    <source>
        <dbReference type="Pfam" id="PF13476"/>
    </source>
</evidence>
<dbReference type="GO" id="GO:0006302">
    <property type="term" value="P:double-strand break repair"/>
    <property type="evidence" value="ECO:0007669"/>
    <property type="project" value="InterPro"/>
</dbReference>
<feature type="coiled-coil region" evidence="1">
    <location>
        <begin position="360"/>
        <end position="406"/>
    </location>
</feature>
<evidence type="ECO:0000256" key="2">
    <source>
        <dbReference type="SAM" id="MobiDB-lite"/>
    </source>
</evidence>
<feature type="compositionally biased region" description="Low complexity" evidence="2">
    <location>
        <begin position="674"/>
        <end position="687"/>
    </location>
</feature>
<proteinExistence type="predicted"/>
<dbReference type="Gene3D" id="3.40.50.300">
    <property type="entry name" value="P-loop containing nucleotide triphosphate hydrolases"/>
    <property type="match status" value="2"/>
</dbReference>
<dbReference type="InterPro" id="IPR027417">
    <property type="entry name" value="P-loop_NTPase"/>
</dbReference>
<feature type="compositionally biased region" description="Basic and acidic residues" evidence="2">
    <location>
        <begin position="690"/>
        <end position="705"/>
    </location>
</feature>
<feature type="region of interest" description="Disordered" evidence="2">
    <location>
        <begin position="600"/>
        <end position="761"/>
    </location>
</feature>
<feature type="domain" description="Rad50/SbcC-type AAA" evidence="3">
    <location>
        <begin position="5"/>
        <end position="58"/>
    </location>
</feature>